<feature type="transmembrane region" description="Helical" evidence="4">
    <location>
        <begin position="601"/>
        <end position="622"/>
    </location>
</feature>
<dbReference type="InterPro" id="IPR019775">
    <property type="entry name" value="WD40_repeat_CS"/>
</dbReference>
<evidence type="ECO:0000256" key="4">
    <source>
        <dbReference type="SAM" id="Phobius"/>
    </source>
</evidence>
<dbReference type="PRINTS" id="PR00320">
    <property type="entry name" value="GPROTEINBRPT"/>
</dbReference>
<dbReference type="Proteomes" id="UP001499843">
    <property type="component" value="Unassembled WGS sequence"/>
</dbReference>
<feature type="repeat" description="WD" evidence="3">
    <location>
        <begin position="959"/>
        <end position="1000"/>
    </location>
</feature>
<feature type="repeat" description="WD" evidence="3">
    <location>
        <begin position="914"/>
        <end position="948"/>
    </location>
</feature>
<feature type="domain" description="Novel STAND NTPase 1" evidence="5">
    <location>
        <begin position="124"/>
        <end position="546"/>
    </location>
</feature>
<organism evidence="6 7">
    <name type="scientific">Nonomuraea monospora</name>
    <dbReference type="NCBI Taxonomy" id="568818"/>
    <lineage>
        <taxon>Bacteria</taxon>
        <taxon>Bacillati</taxon>
        <taxon>Actinomycetota</taxon>
        <taxon>Actinomycetes</taxon>
        <taxon>Streptosporangiales</taxon>
        <taxon>Streptosporangiaceae</taxon>
        <taxon>Nonomuraea</taxon>
    </lineage>
</organism>
<keyword evidence="1 3" id="KW-0853">WD repeat</keyword>
<dbReference type="SMART" id="SM00320">
    <property type="entry name" value="WD40"/>
    <property type="match status" value="9"/>
</dbReference>
<evidence type="ECO:0000313" key="7">
    <source>
        <dbReference type="Proteomes" id="UP001499843"/>
    </source>
</evidence>
<dbReference type="InterPro" id="IPR049052">
    <property type="entry name" value="nSTAND1"/>
</dbReference>
<evidence type="ECO:0000256" key="2">
    <source>
        <dbReference type="ARBA" id="ARBA00022737"/>
    </source>
</evidence>
<dbReference type="EMBL" id="BAAAQX010000078">
    <property type="protein sequence ID" value="GAA2219727.1"/>
    <property type="molecule type" value="Genomic_DNA"/>
</dbReference>
<feature type="repeat" description="WD" evidence="3">
    <location>
        <begin position="1050"/>
        <end position="1084"/>
    </location>
</feature>
<accession>A0ABP5PZ01</accession>
<gene>
    <name evidence="6" type="ORF">GCM10009850_121290</name>
</gene>
<comment type="caution">
    <text evidence="6">The sequence shown here is derived from an EMBL/GenBank/DDBJ whole genome shotgun (WGS) entry which is preliminary data.</text>
</comment>
<evidence type="ECO:0000313" key="6">
    <source>
        <dbReference type="EMBL" id="GAA2219727.1"/>
    </source>
</evidence>
<dbReference type="PANTHER" id="PTHR44019">
    <property type="entry name" value="WD REPEAT-CONTAINING PROTEIN 55"/>
    <property type="match status" value="1"/>
</dbReference>
<feature type="repeat" description="WD" evidence="3">
    <location>
        <begin position="825"/>
        <end position="866"/>
    </location>
</feature>
<feature type="repeat" description="WD" evidence="3">
    <location>
        <begin position="1006"/>
        <end position="1046"/>
    </location>
</feature>
<dbReference type="InterPro" id="IPR027417">
    <property type="entry name" value="P-loop_NTPase"/>
</dbReference>
<proteinExistence type="predicted"/>
<evidence type="ECO:0000256" key="3">
    <source>
        <dbReference type="PROSITE-ProRule" id="PRU00221"/>
    </source>
</evidence>
<dbReference type="PROSITE" id="PS50082">
    <property type="entry name" value="WD_REPEATS_2"/>
    <property type="match status" value="7"/>
</dbReference>
<dbReference type="Pfam" id="PF00400">
    <property type="entry name" value="WD40"/>
    <property type="match status" value="9"/>
</dbReference>
<dbReference type="RefSeq" id="WP_344496452.1">
    <property type="nucleotide sequence ID" value="NZ_BAAAQX010000078.1"/>
</dbReference>
<sequence>MGHEAPTPRQLFAQRFRALLKLSDLPLKAVASSANSRRPSGESWEVTVQRISAWQGGVNVPRLYRMFEVVVGVLIDACRDKRAPVDETDDLFDLTAWHTLWSQAWAPLPDASPASKERWAEQGPYLGSAAYQQHQADLFFGRDHLIADLLGSLTERLKDPALLVVSGAAGTGKSSLLHAGMLPALAGGRLGEEVAAWPVLTMTPTVAPMQELARMLASLGDDDSPAIRNRLKEGPQQVVRDAVMTRADAGSHRLVLVVDQFEDVLSPLPQEGNMAARTQERLDFVETLHAIATTACGPGDTPAALVVIAVRDDFLKSAAAYPQLKDSLQRSRRFIVEPMNQMELRLAIEMPARLAGLELESDLAGLVLEELRQGTSGPGPGSLPLLAAAMHATWQHRDGDLLTISSYERSRGIAGVIHDSADALLDHLTPQQRREARELTHRLVKIAADGRFVSRPMAYQPSDRQSDFDVVVQRFIKERLLTATTTEEVSTGGTSSALPTTEVVITHDALLGWKTLSDWLKDILASRALRTALLDDADAWIRYAKDSSYLYRDTRLAAVLTEREQWEGAPDRYPPLPDGAQAFLDASWHAATRTARRRRKLLALLSGLLVIAVAGATVAMVMGRAAEMSARIASSRHLMSRSEIVTDPVARLQLGIAAAHINPGPEARANLLVHMATAGFTATLTPDPSPHDSIIGLASSAGGSVLATAVTTSPTEGAVLLWDVRDREHPRVVSTLRSPHDRVSSVAFSGNTLVAVGSGSGTIGLWNVSNLDAPHRIGRLVGHTGLVHDVEFSRDAQTLVSAGADKTVRVWDVRIPASPRAVSVLPEHPAAVGAASFSPDGDLLATADVDGNAWLWNTANPAQPQQLSAIAHPGVNDVAFSPDGETLATADAGGTVHLLDVGEPDKPPRTTAPLTGHKDSVLGVAFSPDGRTIATGSADHTTRIWNLRAEGGPAPLATLEGHSSWTLRPAYTPDGAFLTTASYDGTARLWPVADPKHLPTTATLPTKRHKAQATAIAFSPDGATLATNEHDKVRLWDITNRSAPRSLKLLPGHRGIVADVLFSPQGDLLAATTSGGDILTWSVKDIRHPQLLHAFTGHSAAVNDADFSPDGTLLATASFDHTAKVW</sequence>
<feature type="repeat" description="WD" evidence="3">
    <location>
        <begin position="780"/>
        <end position="814"/>
    </location>
</feature>
<keyword evidence="2" id="KW-0677">Repeat</keyword>
<reference evidence="7" key="1">
    <citation type="journal article" date="2019" name="Int. J. Syst. Evol. Microbiol.">
        <title>The Global Catalogue of Microorganisms (GCM) 10K type strain sequencing project: providing services to taxonomists for standard genome sequencing and annotation.</title>
        <authorList>
            <consortium name="The Broad Institute Genomics Platform"/>
            <consortium name="The Broad Institute Genome Sequencing Center for Infectious Disease"/>
            <person name="Wu L."/>
            <person name="Ma J."/>
        </authorList>
    </citation>
    <scope>NUCLEOTIDE SEQUENCE [LARGE SCALE GENOMIC DNA]</scope>
    <source>
        <strain evidence="7">JCM 16114</strain>
    </source>
</reference>
<keyword evidence="7" id="KW-1185">Reference proteome</keyword>
<dbReference type="SUPFAM" id="SSF50978">
    <property type="entry name" value="WD40 repeat-like"/>
    <property type="match status" value="2"/>
</dbReference>
<dbReference type="InterPro" id="IPR036322">
    <property type="entry name" value="WD40_repeat_dom_sf"/>
</dbReference>
<evidence type="ECO:0000259" key="5">
    <source>
        <dbReference type="Pfam" id="PF20703"/>
    </source>
</evidence>
<feature type="repeat" description="WD" evidence="3">
    <location>
        <begin position="1095"/>
        <end position="1126"/>
    </location>
</feature>
<dbReference type="Gene3D" id="2.130.10.10">
    <property type="entry name" value="YVTN repeat-like/Quinoprotein amine dehydrogenase"/>
    <property type="match status" value="3"/>
</dbReference>
<keyword evidence="4" id="KW-0472">Membrane</keyword>
<dbReference type="InterPro" id="IPR050505">
    <property type="entry name" value="WDR55/POC1"/>
</dbReference>
<dbReference type="InterPro" id="IPR015943">
    <property type="entry name" value="WD40/YVTN_repeat-like_dom_sf"/>
</dbReference>
<keyword evidence="4" id="KW-1133">Transmembrane helix</keyword>
<dbReference type="SUPFAM" id="SSF52540">
    <property type="entry name" value="P-loop containing nucleoside triphosphate hydrolases"/>
    <property type="match status" value="1"/>
</dbReference>
<dbReference type="PANTHER" id="PTHR44019:SF8">
    <property type="entry name" value="POC1 CENTRIOLAR PROTEIN HOMOLOG"/>
    <property type="match status" value="1"/>
</dbReference>
<dbReference type="InterPro" id="IPR001680">
    <property type="entry name" value="WD40_rpt"/>
</dbReference>
<protein>
    <recommendedName>
        <fullName evidence="5">Novel STAND NTPase 1 domain-containing protein</fullName>
    </recommendedName>
</protein>
<dbReference type="PROSITE" id="PS50294">
    <property type="entry name" value="WD_REPEATS_REGION"/>
    <property type="match status" value="5"/>
</dbReference>
<name>A0ABP5PZ01_9ACTN</name>
<evidence type="ECO:0000256" key="1">
    <source>
        <dbReference type="ARBA" id="ARBA00022574"/>
    </source>
</evidence>
<dbReference type="CDD" id="cd00200">
    <property type="entry name" value="WD40"/>
    <property type="match status" value="1"/>
</dbReference>
<keyword evidence="4" id="KW-0812">Transmembrane</keyword>
<dbReference type="InterPro" id="IPR020472">
    <property type="entry name" value="WD40_PAC1"/>
</dbReference>
<dbReference type="PROSITE" id="PS00678">
    <property type="entry name" value="WD_REPEATS_1"/>
    <property type="match status" value="2"/>
</dbReference>
<dbReference type="Pfam" id="PF20703">
    <property type="entry name" value="nSTAND1"/>
    <property type="match status" value="1"/>
</dbReference>